<dbReference type="CDD" id="cd00093">
    <property type="entry name" value="HTH_XRE"/>
    <property type="match status" value="1"/>
</dbReference>
<dbReference type="Gene3D" id="3.40.50.280">
    <property type="entry name" value="Cobalamin-binding domain"/>
    <property type="match status" value="1"/>
</dbReference>
<dbReference type="GO" id="GO:0005829">
    <property type="term" value="C:cytosol"/>
    <property type="evidence" value="ECO:0007669"/>
    <property type="project" value="TreeGrafter"/>
</dbReference>
<accession>A0A6B1DUA4</accession>
<dbReference type="InterPro" id="IPR001387">
    <property type="entry name" value="Cro/C1-type_HTH"/>
</dbReference>
<feature type="domain" description="HTH cro/C1-type" evidence="3">
    <location>
        <begin position="349"/>
        <end position="403"/>
    </location>
</feature>
<dbReference type="Pfam" id="PF02607">
    <property type="entry name" value="B12-binding_2"/>
    <property type="match status" value="1"/>
</dbReference>
<dbReference type="GO" id="GO:0031419">
    <property type="term" value="F:cobalamin binding"/>
    <property type="evidence" value="ECO:0007669"/>
    <property type="project" value="InterPro"/>
</dbReference>
<dbReference type="EMBL" id="VXPY01000094">
    <property type="protein sequence ID" value="MYD91299.1"/>
    <property type="molecule type" value="Genomic_DNA"/>
</dbReference>
<dbReference type="GO" id="GO:0046653">
    <property type="term" value="P:tetrahydrofolate metabolic process"/>
    <property type="evidence" value="ECO:0007669"/>
    <property type="project" value="TreeGrafter"/>
</dbReference>
<dbReference type="PROSITE" id="PS50943">
    <property type="entry name" value="HTH_CROC1"/>
    <property type="match status" value="1"/>
</dbReference>
<keyword evidence="2" id="KW-0170">Cobalt</keyword>
<dbReference type="GO" id="GO:0050667">
    <property type="term" value="P:homocysteine metabolic process"/>
    <property type="evidence" value="ECO:0007669"/>
    <property type="project" value="TreeGrafter"/>
</dbReference>
<gene>
    <name evidence="5" type="ORF">F4Y08_13340</name>
</gene>
<protein>
    <submittedName>
        <fullName evidence="5">Helix-turn-helix domain-containing protein</fullName>
    </submittedName>
</protein>
<dbReference type="GO" id="GO:0003677">
    <property type="term" value="F:DNA binding"/>
    <property type="evidence" value="ECO:0007669"/>
    <property type="project" value="InterPro"/>
</dbReference>
<evidence type="ECO:0000259" key="3">
    <source>
        <dbReference type="PROSITE" id="PS50943"/>
    </source>
</evidence>
<sequence>MCWHAPCRGANALSDLVVPAPEASKDDQEAGRCVLARLDSVSASEGRERRSPRFACWLSRWAGARIRFPGDGSCWCWRDETKCRDPLLLSWFRATNETETVPKRASGSSLWMHQSMEQSNQVALLRDRYTVALLTGDHREASRVVKDALDRGIEPVAIYVEVFRPAMEEVGNAWVGGELNIANGHLATSITLQQITYVRDARKRKPELSVTAVVACVEGEMHSVGTSVIASLFQMEGWDVSVLGQDTPTDDLVELVRVRKPNLVMLSLALPDRIPVASRAVTLLKSLDDTPVVFVGGAGMSSRHADKGMPADLITSAPLDAIRVAGEIFSLKQERPTLEDYLSTLGRRVQALRKEHAWSQQQLAVRAGLDRTYVSAVEQGKQNITIGAAVKFADAFDMPLSELVSQAWDRLGMAERS</sequence>
<name>A0A6B1DUA4_9CHLR</name>
<organism evidence="5">
    <name type="scientific">Caldilineaceae bacterium SB0662_bin_9</name>
    <dbReference type="NCBI Taxonomy" id="2605258"/>
    <lineage>
        <taxon>Bacteria</taxon>
        <taxon>Bacillati</taxon>
        <taxon>Chloroflexota</taxon>
        <taxon>Caldilineae</taxon>
        <taxon>Caldilineales</taxon>
        <taxon>Caldilineaceae</taxon>
    </lineage>
</organism>
<proteinExistence type="predicted"/>
<dbReference type="InterPro" id="IPR036724">
    <property type="entry name" value="Cobalamin-bd_sf"/>
</dbReference>
<dbReference type="PANTHER" id="PTHR45833:SF1">
    <property type="entry name" value="METHIONINE SYNTHASE"/>
    <property type="match status" value="1"/>
</dbReference>
<dbReference type="AlphaFoldDB" id="A0A6B1DUA4"/>
<dbReference type="InterPro" id="IPR010982">
    <property type="entry name" value="Lambda_DNA-bd_dom_sf"/>
</dbReference>
<dbReference type="Gene3D" id="1.10.260.40">
    <property type="entry name" value="lambda repressor-like DNA-binding domains"/>
    <property type="match status" value="1"/>
</dbReference>
<dbReference type="InterPro" id="IPR036594">
    <property type="entry name" value="Meth_synthase_dom"/>
</dbReference>
<dbReference type="InterPro" id="IPR006158">
    <property type="entry name" value="Cobalamin-bd"/>
</dbReference>
<dbReference type="SMART" id="SM00530">
    <property type="entry name" value="HTH_XRE"/>
    <property type="match status" value="1"/>
</dbReference>
<dbReference type="SUPFAM" id="SSF52242">
    <property type="entry name" value="Cobalamin (vitamin B12)-binding domain"/>
    <property type="match status" value="1"/>
</dbReference>
<dbReference type="Pfam" id="PF02310">
    <property type="entry name" value="B12-binding"/>
    <property type="match status" value="1"/>
</dbReference>
<evidence type="ECO:0000256" key="2">
    <source>
        <dbReference type="ARBA" id="ARBA00023285"/>
    </source>
</evidence>
<dbReference type="PANTHER" id="PTHR45833">
    <property type="entry name" value="METHIONINE SYNTHASE"/>
    <property type="match status" value="1"/>
</dbReference>
<dbReference type="SUPFAM" id="SSF47413">
    <property type="entry name" value="lambda repressor-like DNA-binding domains"/>
    <property type="match status" value="1"/>
</dbReference>
<dbReference type="Pfam" id="PF01381">
    <property type="entry name" value="HTH_3"/>
    <property type="match status" value="1"/>
</dbReference>
<dbReference type="GO" id="GO:0008705">
    <property type="term" value="F:methionine synthase activity"/>
    <property type="evidence" value="ECO:0007669"/>
    <property type="project" value="TreeGrafter"/>
</dbReference>
<comment type="caution">
    <text evidence="5">The sequence shown here is derived from an EMBL/GenBank/DDBJ whole genome shotgun (WGS) entry which is preliminary data.</text>
</comment>
<dbReference type="InterPro" id="IPR003759">
    <property type="entry name" value="Cbl-bd_cap"/>
</dbReference>
<dbReference type="InterPro" id="IPR050554">
    <property type="entry name" value="Met_Synthase/Corrinoid"/>
</dbReference>
<evidence type="ECO:0000259" key="4">
    <source>
        <dbReference type="PROSITE" id="PS51332"/>
    </source>
</evidence>
<reference evidence="5" key="1">
    <citation type="submission" date="2019-09" db="EMBL/GenBank/DDBJ databases">
        <title>Characterisation of the sponge microbiome using genome-centric metagenomics.</title>
        <authorList>
            <person name="Engelberts J.P."/>
            <person name="Robbins S.J."/>
            <person name="De Goeij J.M."/>
            <person name="Aranda M."/>
            <person name="Bell S.C."/>
            <person name="Webster N.S."/>
        </authorList>
    </citation>
    <scope>NUCLEOTIDE SEQUENCE</scope>
    <source>
        <strain evidence="5">SB0662_bin_9</strain>
    </source>
</reference>
<dbReference type="Gene3D" id="1.10.1240.10">
    <property type="entry name" value="Methionine synthase domain"/>
    <property type="match status" value="1"/>
</dbReference>
<feature type="domain" description="B12-binding" evidence="4">
    <location>
        <begin position="209"/>
        <end position="352"/>
    </location>
</feature>
<dbReference type="PROSITE" id="PS51332">
    <property type="entry name" value="B12_BINDING"/>
    <property type="match status" value="1"/>
</dbReference>
<evidence type="ECO:0000256" key="1">
    <source>
        <dbReference type="ARBA" id="ARBA00022723"/>
    </source>
</evidence>
<keyword evidence="1" id="KW-0479">Metal-binding</keyword>
<dbReference type="GO" id="GO:0046872">
    <property type="term" value="F:metal ion binding"/>
    <property type="evidence" value="ECO:0007669"/>
    <property type="project" value="UniProtKB-KW"/>
</dbReference>
<evidence type="ECO:0000313" key="5">
    <source>
        <dbReference type="EMBL" id="MYD91299.1"/>
    </source>
</evidence>